<dbReference type="InterPro" id="IPR017853">
    <property type="entry name" value="GH"/>
</dbReference>
<comment type="similarity">
    <text evidence="2 6">Belongs to the glycosyl hydrolase 42 family.</text>
</comment>
<dbReference type="PANTHER" id="PTHR36447">
    <property type="entry name" value="BETA-GALACTOSIDASE GANA"/>
    <property type="match status" value="1"/>
</dbReference>
<keyword evidence="10" id="KW-1185">Reference proteome</keyword>
<dbReference type="InterPro" id="IPR029062">
    <property type="entry name" value="Class_I_gatase-like"/>
</dbReference>
<dbReference type="Pfam" id="PF08532">
    <property type="entry name" value="Glyco_hydro_42M"/>
    <property type="match status" value="1"/>
</dbReference>
<dbReference type="Pfam" id="PF02449">
    <property type="entry name" value="Glyco_hydro_42"/>
    <property type="match status" value="1"/>
</dbReference>
<dbReference type="InterPro" id="IPR013780">
    <property type="entry name" value="Glyco_hydro_b"/>
</dbReference>
<gene>
    <name evidence="9" type="ORF">JQM67_08580</name>
</gene>
<evidence type="ECO:0000256" key="1">
    <source>
        <dbReference type="ARBA" id="ARBA00001412"/>
    </source>
</evidence>
<evidence type="ECO:0000256" key="3">
    <source>
        <dbReference type="ARBA" id="ARBA00012756"/>
    </source>
</evidence>
<dbReference type="Gene3D" id="3.20.20.80">
    <property type="entry name" value="Glycosidases"/>
    <property type="match status" value="1"/>
</dbReference>
<evidence type="ECO:0000256" key="4">
    <source>
        <dbReference type="ARBA" id="ARBA00022801"/>
    </source>
</evidence>
<dbReference type="InterPro" id="IPR013738">
    <property type="entry name" value="Beta_galactosidase_Trimer"/>
</dbReference>
<organism evidence="9 10">
    <name type="scientific">Anaeromassilibacillus senegalensis</name>
    <dbReference type="NCBI Taxonomy" id="1673717"/>
    <lineage>
        <taxon>Bacteria</taxon>
        <taxon>Bacillati</taxon>
        <taxon>Bacillota</taxon>
        <taxon>Clostridia</taxon>
        <taxon>Eubacteriales</taxon>
        <taxon>Acutalibacteraceae</taxon>
        <taxon>Anaeromassilibacillus</taxon>
    </lineage>
</organism>
<dbReference type="EMBL" id="JAFBIT010000002">
    <property type="protein sequence ID" value="MCF2652656.1"/>
    <property type="molecule type" value="Genomic_DNA"/>
</dbReference>
<feature type="domain" description="Beta-galactosidase trimerisation" evidence="8">
    <location>
        <begin position="412"/>
        <end position="613"/>
    </location>
</feature>
<reference evidence="9 10" key="1">
    <citation type="submission" date="2020-12" db="EMBL/GenBank/DDBJ databases">
        <title>Whole genome sequences of gut porcine anaerobes.</title>
        <authorList>
            <person name="Kubasova T."/>
            <person name="Jahodarova E."/>
            <person name="Rychlik I."/>
        </authorList>
    </citation>
    <scope>NUCLEOTIDE SEQUENCE [LARGE SCALE GENOMIC DNA]</scope>
    <source>
        <strain evidence="9 10">An867</strain>
    </source>
</reference>
<evidence type="ECO:0000259" key="7">
    <source>
        <dbReference type="Pfam" id="PF02449"/>
    </source>
</evidence>
<feature type="domain" description="Glycoside hydrolase family 42 N-terminal" evidence="7">
    <location>
        <begin position="16"/>
        <end position="396"/>
    </location>
</feature>
<dbReference type="SUPFAM" id="SSF51445">
    <property type="entry name" value="(Trans)glycosidases"/>
    <property type="match status" value="1"/>
</dbReference>
<dbReference type="Gene3D" id="2.60.40.1180">
    <property type="entry name" value="Golgi alpha-mannosidase II"/>
    <property type="match status" value="1"/>
</dbReference>
<keyword evidence="5 6" id="KW-0326">Glycosidase</keyword>
<name>A0ABS9CNB8_9FIRM</name>
<evidence type="ECO:0000313" key="9">
    <source>
        <dbReference type="EMBL" id="MCF2652656.1"/>
    </source>
</evidence>
<evidence type="ECO:0000256" key="6">
    <source>
        <dbReference type="PIRNR" id="PIRNR001084"/>
    </source>
</evidence>
<dbReference type="CDD" id="cd03143">
    <property type="entry name" value="A4_beta-galactosidase_middle_domain"/>
    <property type="match status" value="1"/>
</dbReference>
<dbReference type="Gene3D" id="3.40.50.880">
    <property type="match status" value="1"/>
</dbReference>
<keyword evidence="4 6" id="KW-0378">Hydrolase</keyword>
<evidence type="ECO:0000256" key="5">
    <source>
        <dbReference type="ARBA" id="ARBA00023295"/>
    </source>
</evidence>
<dbReference type="PIRSF" id="PIRSF001084">
    <property type="entry name" value="B-galactosidase"/>
    <property type="match status" value="1"/>
</dbReference>
<comment type="catalytic activity">
    <reaction evidence="1 6">
        <text>Hydrolysis of terminal non-reducing beta-D-galactose residues in beta-D-galactosides.</text>
        <dbReference type="EC" id="3.2.1.23"/>
    </reaction>
</comment>
<dbReference type="InterPro" id="IPR003476">
    <property type="entry name" value="Glyco_hydro_42"/>
</dbReference>
<evidence type="ECO:0000259" key="8">
    <source>
        <dbReference type="Pfam" id="PF08532"/>
    </source>
</evidence>
<dbReference type="PANTHER" id="PTHR36447:SF1">
    <property type="entry name" value="BETA-GALACTOSIDASE GANA"/>
    <property type="match status" value="1"/>
</dbReference>
<evidence type="ECO:0000313" key="10">
    <source>
        <dbReference type="Proteomes" id="UP001299220"/>
    </source>
</evidence>
<dbReference type="EC" id="3.2.1.23" evidence="3 6"/>
<dbReference type="Proteomes" id="UP001299220">
    <property type="component" value="Unassembled WGS sequence"/>
</dbReference>
<dbReference type="InterPro" id="IPR013529">
    <property type="entry name" value="Glyco_hydro_42_N"/>
</dbReference>
<dbReference type="SUPFAM" id="SSF52317">
    <property type="entry name" value="Class I glutamine amidotransferase-like"/>
    <property type="match status" value="1"/>
</dbReference>
<accession>A0ABS9CNB8</accession>
<evidence type="ECO:0000256" key="2">
    <source>
        <dbReference type="ARBA" id="ARBA00005940"/>
    </source>
</evidence>
<comment type="caution">
    <text evidence="9">The sequence shown here is derived from an EMBL/GenBank/DDBJ whole genome shotgun (WGS) entry which is preliminary data.</text>
</comment>
<sequence>MKPLTPKFPKLLHGGDYNPEQWLRYPEVLKQDIELMKKADINCVSVGIFSWAHLEPEEGVYEFDWLAEIIDNLYENGIYTVLATPSGAKPLWMSEKYEEIRRVQPNGVRDLSGARHNHCYTSPVYREKVREIDRRLAERFADHPGVILWHLSNEYGGECYCPLCQEAFRGWLKAKYKTLDNLNHAWWTDFWSHTYTDWAQIHAPVPNGEMNVHGLTLDWKRFVTHQTVDFMTLERDAVKAVNPDIPVTANLMGFYDGLDYFKFGPALDVVSWDNYPQWHTTDNTDIAVFSALSHDVMRSIKHENFLLMESTPSMTNWSPVSMLKRPGMHLLSSMQAVAHGSNSVQYFQFRKSRGSCEKLHGAVVDHVGNSGPYDFVKTENTRVFQDVQSVGAQLKAMNDCGDVYSTEVKPAVAIVYDVENRWAIDAAAGPRNIGKKYVETLVNHYRPFWEQGVQVDIVDMDGDISGYKLVIAPMLYMYRAGFEQKMRAFVENGGTLVTTYWSGIADETDLCFLGGAPGNMMDVFGVWNEEIDGLPDGMLNSIAANGKSYKAMELCARIHPLTAEVLGTYEKDFYAGEPALTKNAFGKGAAYYIAARTGVDFLRDFYAEQIAALAIPRALETALPEGVTAHARQNEAGEIIFVENYSGSEKTVDLPRKYKLYGTDQTVNSIKLAPFGFVLLSNLTKI</sequence>
<proteinExistence type="inferred from homology"/>
<dbReference type="RefSeq" id="WP_235323689.1">
    <property type="nucleotide sequence ID" value="NZ_JAFBIT010000002.1"/>
</dbReference>
<protein>
    <recommendedName>
        <fullName evidence="3 6">Beta-galactosidase</fullName>
        <shortName evidence="6">Beta-gal</shortName>
        <ecNumber evidence="3 6">3.2.1.23</ecNumber>
    </recommendedName>
</protein>